<name>A0AAX6H7S7_IRIPA</name>
<reference evidence="2" key="1">
    <citation type="journal article" date="2023" name="GigaByte">
        <title>Genome assembly of the bearded iris, Iris pallida Lam.</title>
        <authorList>
            <person name="Bruccoleri R.E."/>
            <person name="Oakeley E.J."/>
            <person name="Faust A.M.E."/>
            <person name="Altorfer M."/>
            <person name="Dessus-Babus S."/>
            <person name="Burckhardt D."/>
            <person name="Oertli M."/>
            <person name="Naumann U."/>
            <person name="Petersen F."/>
            <person name="Wong J."/>
        </authorList>
    </citation>
    <scope>NUCLEOTIDE SEQUENCE</scope>
    <source>
        <strain evidence="2">GSM-AAB239-AS_SAM_17_03QT</strain>
    </source>
</reference>
<evidence type="ECO:0000256" key="1">
    <source>
        <dbReference type="SAM" id="MobiDB-lite"/>
    </source>
</evidence>
<gene>
    <name evidence="2" type="ORF">M6B38_324020</name>
</gene>
<organism evidence="2 3">
    <name type="scientific">Iris pallida</name>
    <name type="common">Sweet iris</name>
    <dbReference type="NCBI Taxonomy" id="29817"/>
    <lineage>
        <taxon>Eukaryota</taxon>
        <taxon>Viridiplantae</taxon>
        <taxon>Streptophyta</taxon>
        <taxon>Embryophyta</taxon>
        <taxon>Tracheophyta</taxon>
        <taxon>Spermatophyta</taxon>
        <taxon>Magnoliopsida</taxon>
        <taxon>Liliopsida</taxon>
        <taxon>Asparagales</taxon>
        <taxon>Iridaceae</taxon>
        <taxon>Iridoideae</taxon>
        <taxon>Irideae</taxon>
        <taxon>Iris</taxon>
    </lineage>
</organism>
<sequence>MAHHQLRQPPPLGRTANAVVGQAVRRRGHQLQQPPFARQRSHACTGAHARARVGLRRAPPRRRAGRRGPLAVLPRHGRASPDHHRPSGCAVEAIRAFWTRSRRLAREFRTQIWRSVAATSHAFFRRSDRWIGDFFTPSQSRFAGPTSSACISPPQLHLACYQFRGEAGLCGFSGTSPLLISCSGYRGE</sequence>
<dbReference type="Proteomes" id="UP001140949">
    <property type="component" value="Unassembled WGS sequence"/>
</dbReference>
<keyword evidence="3" id="KW-1185">Reference proteome</keyword>
<comment type="caution">
    <text evidence="2">The sequence shown here is derived from an EMBL/GenBank/DDBJ whole genome shotgun (WGS) entry which is preliminary data.</text>
</comment>
<protein>
    <submittedName>
        <fullName evidence="2">Leucine-rich repeat extensin-like protein 7</fullName>
    </submittedName>
</protein>
<feature type="compositionally biased region" description="Basic residues" evidence="1">
    <location>
        <begin position="49"/>
        <end position="66"/>
    </location>
</feature>
<reference evidence="2" key="2">
    <citation type="submission" date="2023-04" db="EMBL/GenBank/DDBJ databases">
        <authorList>
            <person name="Bruccoleri R.E."/>
            <person name="Oakeley E.J."/>
            <person name="Faust A.-M."/>
            <person name="Dessus-Babus S."/>
            <person name="Altorfer M."/>
            <person name="Burckhardt D."/>
            <person name="Oertli M."/>
            <person name="Naumann U."/>
            <person name="Petersen F."/>
            <person name="Wong J."/>
        </authorList>
    </citation>
    <scope>NUCLEOTIDE SEQUENCE</scope>
    <source>
        <strain evidence="2">GSM-AAB239-AS_SAM_17_03QT</strain>
        <tissue evidence="2">Leaf</tissue>
    </source>
</reference>
<evidence type="ECO:0000313" key="3">
    <source>
        <dbReference type="Proteomes" id="UP001140949"/>
    </source>
</evidence>
<dbReference type="AlphaFoldDB" id="A0AAX6H7S7"/>
<proteinExistence type="predicted"/>
<dbReference type="EMBL" id="JANAVB010011501">
    <property type="protein sequence ID" value="KAJ6837069.1"/>
    <property type="molecule type" value="Genomic_DNA"/>
</dbReference>
<feature type="region of interest" description="Disordered" evidence="1">
    <location>
        <begin position="28"/>
        <end position="86"/>
    </location>
</feature>
<evidence type="ECO:0000313" key="2">
    <source>
        <dbReference type="EMBL" id="KAJ6837069.1"/>
    </source>
</evidence>
<accession>A0AAX6H7S7</accession>